<dbReference type="SUPFAM" id="SSF53901">
    <property type="entry name" value="Thiolase-like"/>
    <property type="match status" value="2"/>
</dbReference>
<dbReference type="AlphaFoldDB" id="A0AAU2V316"/>
<dbReference type="InterPro" id="IPR000794">
    <property type="entry name" value="Beta-ketoacyl_synthase"/>
</dbReference>
<proteinExistence type="predicted"/>
<evidence type="ECO:0000313" key="3">
    <source>
        <dbReference type="EMBL" id="WTW61718.1"/>
    </source>
</evidence>
<reference evidence="3" key="1">
    <citation type="submission" date="2022-10" db="EMBL/GenBank/DDBJ databases">
        <title>The complete genomes of actinobacterial strains from the NBC collection.</title>
        <authorList>
            <person name="Joergensen T.S."/>
            <person name="Alvarez Arevalo M."/>
            <person name="Sterndorff E.B."/>
            <person name="Faurdal D."/>
            <person name="Vuksanovic O."/>
            <person name="Mourched A.-S."/>
            <person name="Charusanti P."/>
            <person name="Shaw S."/>
            <person name="Blin K."/>
            <person name="Weber T."/>
        </authorList>
    </citation>
    <scope>NUCLEOTIDE SEQUENCE</scope>
    <source>
        <strain evidence="3">NBC_00003</strain>
    </source>
</reference>
<organism evidence="3">
    <name type="scientific">Streptomyces sp. NBC_00003</name>
    <dbReference type="NCBI Taxonomy" id="2903608"/>
    <lineage>
        <taxon>Bacteria</taxon>
        <taxon>Bacillati</taxon>
        <taxon>Actinomycetota</taxon>
        <taxon>Actinomycetes</taxon>
        <taxon>Kitasatosporales</taxon>
        <taxon>Streptomycetaceae</taxon>
        <taxon>Streptomyces</taxon>
    </lineage>
</organism>
<dbReference type="InterPro" id="IPR014030">
    <property type="entry name" value="Ketoacyl_synth_N"/>
</dbReference>
<protein>
    <submittedName>
        <fullName evidence="3">3-oxoacyl-ACP synthase</fullName>
    </submittedName>
</protein>
<dbReference type="PANTHER" id="PTHR11712:SF336">
    <property type="entry name" value="3-OXOACYL-[ACYL-CARRIER-PROTEIN] SYNTHASE, MITOCHONDRIAL"/>
    <property type="match status" value="1"/>
</dbReference>
<dbReference type="Pfam" id="PF00109">
    <property type="entry name" value="ketoacyl-synt"/>
    <property type="match status" value="1"/>
</dbReference>
<dbReference type="Gene3D" id="3.40.47.10">
    <property type="match status" value="1"/>
</dbReference>
<evidence type="ECO:0000259" key="2">
    <source>
        <dbReference type="Pfam" id="PF00109"/>
    </source>
</evidence>
<dbReference type="GO" id="GO:0006633">
    <property type="term" value="P:fatty acid biosynthetic process"/>
    <property type="evidence" value="ECO:0007669"/>
    <property type="project" value="TreeGrafter"/>
</dbReference>
<dbReference type="GO" id="GO:0004315">
    <property type="term" value="F:3-oxoacyl-[acyl-carrier-protein] synthase activity"/>
    <property type="evidence" value="ECO:0007669"/>
    <property type="project" value="TreeGrafter"/>
</dbReference>
<gene>
    <name evidence="3" type="ORF">OG549_14210</name>
</gene>
<keyword evidence="1" id="KW-0808">Transferase</keyword>
<sequence>MSGAATLEDAGPDTRPAPLGDLVFSAWSAVSPYGTGRAAYRAGLAAAESALSALDADEHPGPYQQGALVPDFSAAGALGKKGTRTMDRLTALAVSAYGQLLQECGPDVVERPERLALVLGTGHGSVQSIMDFTRDSLTGERPYLVDPARFPNTVMNRMAGQSAIWHGIKGPNTTVAGGWLTGLLALGYAARLHRGGHCDRVLCGAAEEYSVQRSWLEWHAAEGEARPPLGEGGVVWLLEPAVSASAASRTPLARLLGTRFRAYHRPDQAADALTACVRALLEDAGVDAASVRAVAPLGTDGEEDAVLRALPAGAAPHWIRCRPLLGDTSAAATAFQTAAVLALAEQGGLPPGATALVTGIDRDGTVGCALLGG</sequence>
<dbReference type="EMBL" id="CP108318">
    <property type="protein sequence ID" value="WTW61718.1"/>
    <property type="molecule type" value="Genomic_DNA"/>
</dbReference>
<feature type="domain" description="Beta-ketoacyl synthase-like N-terminal" evidence="2">
    <location>
        <begin position="76"/>
        <end position="220"/>
    </location>
</feature>
<accession>A0AAU2V316</accession>
<name>A0AAU2V316_9ACTN</name>
<dbReference type="PANTHER" id="PTHR11712">
    <property type="entry name" value="POLYKETIDE SYNTHASE-RELATED"/>
    <property type="match status" value="1"/>
</dbReference>
<evidence type="ECO:0000256" key="1">
    <source>
        <dbReference type="ARBA" id="ARBA00022679"/>
    </source>
</evidence>
<dbReference type="InterPro" id="IPR016039">
    <property type="entry name" value="Thiolase-like"/>
</dbReference>